<evidence type="ECO:0008006" key="6">
    <source>
        <dbReference type="Google" id="ProtNLM"/>
    </source>
</evidence>
<evidence type="ECO:0000313" key="4">
    <source>
        <dbReference type="EMBL" id="KAF3489431.1"/>
    </source>
</evidence>
<evidence type="ECO:0000256" key="1">
    <source>
        <dbReference type="SAM" id="MobiDB-lite"/>
    </source>
</evidence>
<name>A0A8S9N1V3_BRACR</name>
<proteinExistence type="predicted"/>
<dbReference type="PANTHER" id="PTHR47074:SF49">
    <property type="entry name" value="POLYNUCLEOTIDYL TRANSFERASE, RIBONUCLEASE H-LIKE SUPERFAMILY PROTEIN"/>
    <property type="match status" value="1"/>
</dbReference>
<dbReference type="Gene3D" id="3.30.420.10">
    <property type="entry name" value="Ribonuclease H-like superfamily/Ribonuclease H"/>
    <property type="match status" value="1"/>
</dbReference>
<gene>
    <name evidence="4" type="ORF">F2Q69_00056907</name>
</gene>
<reference evidence="4" key="1">
    <citation type="submission" date="2019-12" db="EMBL/GenBank/DDBJ databases">
        <title>Genome sequencing and annotation of Brassica cretica.</title>
        <authorList>
            <person name="Studholme D.J."/>
            <person name="Sarris P."/>
        </authorList>
    </citation>
    <scope>NUCLEOTIDE SEQUENCE</scope>
    <source>
        <strain evidence="4">PFS-109/04</strain>
        <tissue evidence="4">Leaf</tissue>
    </source>
</reference>
<dbReference type="GO" id="GO:0003676">
    <property type="term" value="F:nucleic acid binding"/>
    <property type="evidence" value="ECO:0007669"/>
    <property type="project" value="InterPro"/>
</dbReference>
<dbReference type="EMBL" id="QGKX02002183">
    <property type="protein sequence ID" value="KAF3489431.1"/>
    <property type="molecule type" value="Genomic_DNA"/>
</dbReference>
<dbReference type="InterPro" id="IPR026960">
    <property type="entry name" value="RVT-Znf"/>
</dbReference>
<dbReference type="CDD" id="cd06222">
    <property type="entry name" value="RNase_H_like"/>
    <property type="match status" value="1"/>
</dbReference>
<dbReference type="Pfam" id="PF13456">
    <property type="entry name" value="RVT_3"/>
    <property type="match status" value="1"/>
</dbReference>
<feature type="compositionally biased region" description="Basic and acidic residues" evidence="1">
    <location>
        <begin position="179"/>
        <end position="188"/>
    </location>
</feature>
<feature type="compositionally biased region" description="Basic and acidic residues" evidence="1">
    <location>
        <begin position="149"/>
        <end position="159"/>
    </location>
</feature>
<dbReference type="InterPro" id="IPR002156">
    <property type="entry name" value="RNaseH_domain"/>
</dbReference>
<accession>A0A8S9N1V3</accession>
<evidence type="ECO:0000313" key="5">
    <source>
        <dbReference type="Proteomes" id="UP000712600"/>
    </source>
</evidence>
<feature type="domain" description="Reverse transcriptase zinc-binding" evidence="3">
    <location>
        <begin position="482"/>
        <end position="530"/>
    </location>
</feature>
<evidence type="ECO:0000259" key="3">
    <source>
        <dbReference type="Pfam" id="PF13966"/>
    </source>
</evidence>
<sequence>MTLQATASTTPSKIRVSVDALKPLVKEALIEFSAGVQLPVSLEYDGLELHCSNCNSLTHLARLCPLSSRFDEVNSHPRHRKAARSNSSPPRRLRRSEELQTQVNRRLEKRPITSEESFHQRLDRHGRPFGDRLPPPVTRPQLLRNKLTPRHEGNKHEYGEPIQCHAQRIPSSSPPTRDMAPKSRRFSDRVGQSQNLNLRWRERRKRSPSPIASARANETNQLQTPLHISSGARPSLERNLEITDYPAQAQIPSAEQVMNELIEITHQYTDVDDPIERTARMQRVAHGEEYNLMATTAASIIAAVTSNLVNQTSPEPRLDNQHLTEPKAIDIPESSNARNSRKNQGTRRVSASPRVFLGASSGILHGIDLLLQHLGKAIGNGETTKFWTDSWICTSNDLIPSGPVLLQDQDLMVADLLSRETNEWNKALVEKILPELMDHIFSIRPSTMDAPDSYIWTQQDSGIYSVKSGYYAAQLAKIQSTNLLLNNADGEWNWKKFIWTPKLLPKIKLFLWKCAMNNLPTGDNLRKKGYWQYLLHHLWRRGNAGASSLPLESLQSSFAKVNLPPTGTSSNLFPWICWSLWTSHNQLLFNNRQASPAEILTKAINLSRNEKQYKGYHQLSPLAQRSRINSTAVILCSTDAAWNKDSKSAGLAWIFTDQTGKELNRGCLYQDHVSSPLMAESLAVRAAIEHATSLNFDYIWLRSDC</sequence>
<feature type="domain" description="RNase H type-1" evidence="2">
    <location>
        <begin position="638"/>
        <end position="705"/>
    </location>
</feature>
<dbReference type="Pfam" id="PF13966">
    <property type="entry name" value="zf-RVT"/>
    <property type="match status" value="1"/>
</dbReference>
<protein>
    <recommendedName>
        <fullName evidence="6">Reverse transcriptase zinc-binding domain-containing protein</fullName>
    </recommendedName>
</protein>
<feature type="compositionally biased region" description="Basic and acidic residues" evidence="1">
    <location>
        <begin position="105"/>
        <end position="130"/>
    </location>
</feature>
<dbReference type="InterPro" id="IPR052929">
    <property type="entry name" value="RNase_H-like_EbsB-rel"/>
</dbReference>
<evidence type="ECO:0000259" key="2">
    <source>
        <dbReference type="Pfam" id="PF13456"/>
    </source>
</evidence>
<feature type="region of interest" description="Disordered" evidence="1">
    <location>
        <begin position="72"/>
        <end position="233"/>
    </location>
</feature>
<dbReference type="InterPro" id="IPR036397">
    <property type="entry name" value="RNaseH_sf"/>
</dbReference>
<dbReference type="Proteomes" id="UP000712600">
    <property type="component" value="Unassembled WGS sequence"/>
</dbReference>
<feature type="compositionally biased region" description="Basic and acidic residues" evidence="1">
    <location>
        <begin position="316"/>
        <end position="330"/>
    </location>
</feature>
<comment type="caution">
    <text evidence="4">The sequence shown here is derived from an EMBL/GenBank/DDBJ whole genome shotgun (WGS) entry which is preliminary data.</text>
</comment>
<dbReference type="InterPro" id="IPR044730">
    <property type="entry name" value="RNase_H-like_dom_plant"/>
</dbReference>
<dbReference type="PANTHER" id="PTHR47074">
    <property type="entry name" value="BNAC02G40300D PROTEIN"/>
    <property type="match status" value="1"/>
</dbReference>
<feature type="compositionally biased region" description="Polar residues" evidence="1">
    <location>
        <begin position="216"/>
        <end position="227"/>
    </location>
</feature>
<feature type="region of interest" description="Disordered" evidence="1">
    <location>
        <begin position="312"/>
        <end position="350"/>
    </location>
</feature>
<dbReference type="GO" id="GO:0004523">
    <property type="term" value="F:RNA-DNA hybrid ribonuclease activity"/>
    <property type="evidence" value="ECO:0007669"/>
    <property type="project" value="InterPro"/>
</dbReference>
<dbReference type="AlphaFoldDB" id="A0A8S9N1V3"/>
<organism evidence="4 5">
    <name type="scientific">Brassica cretica</name>
    <name type="common">Mustard</name>
    <dbReference type="NCBI Taxonomy" id="69181"/>
    <lineage>
        <taxon>Eukaryota</taxon>
        <taxon>Viridiplantae</taxon>
        <taxon>Streptophyta</taxon>
        <taxon>Embryophyta</taxon>
        <taxon>Tracheophyta</taxon>
        <taxon>Spermatophyta</taxon>
        <taxon>Magnoliopsida</taxon>
        <taxon>eudicotyledons</taxon>
        <taxon>Gunneridae</taxon>
        <taxon>Pentapetalae</taxon>
        <taxon>rosids</taxon>
        <taxon>malvids</taxon>
        <taxon>Brassicales</taxon>
        <taxon>Brassicaceae</taxon>
        <taxon>Brassiceae</taxon>
        <taxon>Brassica</taxon>
    </lineage>
</organism>